<gene>
    <name evidence="2" type="ORF">GCM10023116_06830</name>
</gene>
<feature type="compositionally biased region" description="Basic and acidic residues" evidence="1">
    <location>
        <begin position="15"/>
        <end position="31"/>
    </location>
</feature>
<accession>A0ABP8UXE3</accession>
<feature type="region of interest" description="Disordered" evidence="1">
    <location>
        <begin position="1"/>
        <end position="55"/>
    </location>
</feature>
<name>A0ABP8UXE3_9GAMM</name>
<comment type="caution">
    <text evidence="2">The sequence shown here is derived from an EMBL/GenBank/DDBJ whole genome shotgun (WGS) entry which is preliminary data.</text>
</comment>
<evidence type="ECO:0000256" key="1">
    <source>
        <dbReference type="SAM" id="MobiDB-lite"/>
    </source>
</evidence>
<proteinExistence type="predicted"/>
<evidence type="ECO:0000313" key="2">
    <source>
        <dbReference type="EMBL" id="GAA4648414.1"/>
    </source>
</evidence>
<reference evidence="3" key="1">
    <citation type="journal article" date="2019" name="Int. J. Syst. Evol. Microbiol.">
        <title>The Global Catalogue of Microorganisms (GCM) 10K type strain sequencing project: providing services to taxonomists for standard genome sequencing and annotation.</title>
        <authorList>
            <consortium name="The Broad Institute Genomics Platform"/>
            <consortium name="The Broad Institute Genome Sequencing Center for Infectious Disease"/>
            <person name="Wu L."/>
            <person name="Ma J."/>
        </authorList>
    </citation>
    <scope>NUCLEOTIDE SEQUENCE [LARGE SCALE GENOMIC DNA]</scope>
    <source>
        <strain evidence="3">JCM 17805</strain>
    </source>
</reference>
<organism evidence="2 3">
    <name type="scientific">Kistimonas scapharcae</name>
    <dbReference type="NCBI Taxonomy" id="1036133"/>
    <lineage>
        <taxon>Bacteria</taxon>
        <taxon>Pseudomonadati</taxon>
        <taxon>Pseudomonadota</taxon>
        <taxon>Gammaproteobacteria</taxon>
        <taxon>Oceanospirillales</taxon>
        <taxon>Endozoicomonadaceae</taxon>
        <taxon>Kistimonas</taxon>
    </lineage>
</organism>
<dbReference type="RefSeq" id="WP_345194056.1">
    <property type="nucleotide sequence ID" value="NZ_BAABFL010000074.1"/>
</dbReference>
<evidence type="ECO:0000313" key="3">
    <source>
        <dbReference type="Proteomes" id="UP001500604"/>
    </source>
</evidence>
<dbReference type="InterPro" id="IPR012670">
    <property type="entry name" value="T3SS_YscI/HrpB"/>
</dbReference>
<keyword evidence="3" id="KW-1185">Reference proteome</keyword>
<dbReference type="Pfam" id="PF17001">
    <property type="entry name" value="T3SS_basalb_I"/>
    <property type="match status" value="1"/>
</dbReference>
<sequence>MTTNINGVGGVTEKGLQKSDEQDLEKLKEQADSDDTAQFDALMNEGGIKSESETNVAGEPVVFKEAPANAGDKILNAFMGMKDNIETRHSDINKMLGGEGFMSMKDMISSQRAITNLTMTEDLIAKIVGKATQNIDTLMKQQ</sequence>
<dbReference type="NCBIfam" id="TIGR02497">
    <property type="entry name" value="yscI_hrpB_dom"/>
    <property type="match status" value="1"/>
</dbReference>
<protein>
    <submittedName>
        <fullName evidence="2">Uncharacterized protein</fullName>
    </submittedName>
</protein>
<dbReference type="Proteomes" id="UP001500604">
    <property type="component" value="Unassembled WGS sequence"/>
</dbReference>
<dbReference type="EMBL" id="BAABFL010000074">
    <property type="protein sequence ID" value="GAA4648414.1"/>
    <property type="molecule type" value="Genomic_DNA"/>
</dbReference>